<keyword evidence="1" id="KW-0732">Signal</keyword>
<evidence type="ECO:0000313" key="3">
    <source>
        <dbReference type="Proteomes" id="UP000441080"/>
    </source>
</evidence>
<protein>
    <recommendedName>
        <fullName evidence="4">PEP-CTERM protein-sorting domain-containing protein</fullName>
    </recommendedName>
</protein>
<evidence type="ECO:0008006" key="4">
    <source>
        <dbReference type="Google" id="ProtNLM"/>
    </source>
</evidence>
<dbReference type="AlphaFoldDB" id="A0AAD3AWI2"/>
<organism evidence="2 3">
    <name type="scientific">Microcystis aeruginosa NIES-3807</name>
    <dbReference type="NCBI Taxonomy" id="2517785"/>
    <lineage>
        <taxon>Bacteria</taxon>
        <taxon>Bacillati</taxon>
        <taxon>Cyanobacteriota</taxon>
        <taxon>Cyanophyceae</taxon>
        <taxon>Oscillatoriophycideae</taxon>
        <taxon>Chroococcales</taxon>
        <taxon>Microcystaceae</taxon>
        <taxon>Microcystis</taxon>
    </lineage>
</organism>
<gene>
    <name evidence="2" type="ORF">NIES3807_02110</name>
</gene>
<feature type="chain" id="PRO_5042185578" description="PEP-CTERM protein-sorting domain-containing protein" evidence="1">
    <location>
        <begin position="20"/>
        <end position="244"/>
    </location>
</feature>
<sequence length="244" mass="25441">MNTTTSLKQIALATSAVFAATMTFGIHRVSAGTIISDRTQLNTILGGSGVTENFENYNVPDGNGYELQATLLDSSTVVNGQGPGLVVNGVTFVAGSSNLKWNRANYFGSPSKELVALSQTMNIDFSVPVNAFGLDLRAYQGFGDTATVTIFGTDDSTVLDTISPIGLAGTGVPVFFGYQDIAGIGKIELTQQSRPWSPIIDNLTFGQSAAASTPEPSTVLGLGLLGLGALVKRQLKPKQGSDKA</sequence>
<feature type="signal peptide" evidence="1">
    <location>
        <begin position="1"/>
        <end position="19"/>
    </location>
</feature>
<dbReference type="NCBIfam" id="TIGR02595">
    <property type="entry name" value="PEP_CTERM"/>
    <property type="match status" value="1"/>
</dbReference>
<dbReference type="Proteomes" id="UP000441080">
    <property type="component" value="Unassembled WGS sequence"/>
</dbReference>
<dbReference type="EMBL" id="BJCK01000002">
    <property type="protein sequence ID" value="GCL57062.1"/>
    <property type="molecule type" value="Genomic_DNA"/>
</dbReference>
<evidence type="ECO:0000313" key="2">
    <source>
        <dbReference type="EMBL" id="GCL57062.1"/>
    </source>
</evidence>
<evidence type="ECO:0000256" key="1">
    <source>
        <dbReference type="SAM" id="SignalP"/>
    </source>
</evidence>
<dbReference type="InterPro" id="IPR013424">
    <property type="entry name" value="Ice-binding_C"/>
</dbReference>
<proteinExistence type="predicted"/>
<comment type="caution">
    <text evidence="2">The sequence shown here is derived from an EMBL/GenBank/DDBJ whole genome shotgun (WGS) entry which is preliminary data.</text>
</comment>
<reference evidence="2 3" key="1">
    <citation type="submission" date="2019-02" db="EMBL/GenBank/DDBJ databases">
        <title>Draft genome sequence of Arthrospira platensis NIES-3807.</title>
        <authorList>
            <person name="Yamaguchi H."/>
            <person name="Suzuki S."/>
            <person name="Kawachi M."/>
        </authorList>
    </citation>
    <scope>NUCLEOTIDE SEQUENCE [LARGE SCALE GENOMIC DNA]</scope>
    <source>
        <strain evidence="2 3">NIES-3807</strain>
    </source>
</reference>
<dbReference type="RefSeq" id="WP_254066398.1">
    <property type="nucleotide sequence ID" value="NZ_BJCK01000002.1"/>
</dbReference>
<name>A0AAD3AWI2_MICAE</name>
<accession>A0AAD3AWI2</accession>